<reference evidence="1" key="1">
    <citation type="journal article" date="2021" name="Genome Biol. Evol.">
        <title>A High-Quality Reference Genome for a Parasitic Bivalve with Doubly Uniparental Inheritance (Bivalvia: Unionida).</title>
        <authorList>
            <person name="Smith C.H."/>
        </authorList>
    </citation>
    <scope>NUCLEOTIDE SEQUENCE</scope>
    <source>
        <strain evidence="1">CHS0354</strain>
    </source>
</reference>
<reference evidence="1" key="3">
    <citation type="submission" date="2023-05" db="EMBL/GenBank/DDBJ databases">
        <authorList>
            <person name="Smith C.H."/>
        </authorList>
    </citation>
    <scope>NUCLEOTIDE SEQUENCE</scope>
    <source>
        <strain evidence="1">CHS0354</strain>
        <tissue evidence="1">Mantle</tissue>
    </source>
</reference>
<accession>A0AAE0SX15</accession>
<protein>
    <submittedName>
        <fullName evidence="1">Uncharacterized protein</fullName>
    </submittedName>
</protein>
<evidence type="ECO:0000313" key="2">
    <source>
        <dbReference type="Proteomes" id="UP001195483"/>
    </source>
</evidence>
<name>A0AAE0SX15_9BIVA</name>
<keyword evidence="2" id="KW-1185">Reference proteome</keyword>
<dbReference type="AlphaFoldDB" id="A0AAE0SX15"/>
<evidence type="ECO:0000313" key="1">
    <source>
        <dbReference type="EMBL" id="KAK3599374.1"/>
    </source>
</evidence>
<proteinExistence type="predicted"/>
<gene>
    <name evidence="1" type="ORF">CHS0354_036380</name>
</gene>
<comment type="caution">
    <text evidence="1">The sequence shown here is derived from an EMBL/GenBank/DDBJ whole genome shotgun (WGS) entry which is preliminary data.</text>
</comment>
<dbReference type="EMBL" id="JAEAOA010002130">
    <property type="protein sequence ID" value="KAK3599374.1"/>
    <property type="molecule type" value="Genomic_DNA"/>
</dbReference>
<dbReference type="Proteomes" id="UP001195483">
    <property type="component" value="Unassembled WGS sequence"/>
</dbReference>
<organism evidence="1 2">
    <name type="scientific">Potamilus streckersoni</name>
    <dbReference type="NCBI Taxonomy" id="2493646"/>
    <lineage>
        <taxon>Eukaryota</taxon>
        <taxon>Metazoa</taxon>
        <taxon>Spiralia</taxon>
        <taxon>Lophotrochozoa</taxon>
        <taxon>Mollusca</taxon>
        <taxon>Bivalvia</taxon>
        <taxon>Autobranchia</taxon>
        <taxon>Heteroconchia</taxon>
        <taxon>Palaeoheterodonta</taxon>
        <taxon>Unionida</taxon>
        <taxon>Unionoidea</taxon>
        <taxon>Unionidae</taxon>
        <taxon>Ambleminae</taxon>
        <taxon>Lampsilini</taxon>
        <taxon>Potamilus</taxon>
    </lineage>
</organism>
<reference evidence="1" key="2">
    <citation type="journal article" date="2021" name="Genome Biol. Evol.">
        <title>Developing a high-quality reference genome for a parasitic bivalve with doubly uniparental inheritance (Bivalvia: Unionida).</title>
        <authorList>
            <person name="Smith C.H."/>
        </authorList>
    </citation>
    <scope>NUCLEOTIDE SEQUENCE</scope>
    <source>
        <strain evidence="1">CHS0354</strain>
        <tissue evidence="1">Mantle</tissue>
    </source>
</reference>
<sequence>METKPGELDRNKVQLEKKPSCDFLRMSFDIYCPLATADLEKRVFNQCGLYFPSQAAKLNHARIHRHAAVNTEVTDVGVMEPESVSAILSTASSTSVTESSDDGLSVVHNLFDWLQSVFVEVE</sequence>